<proteinExistence type="predicted"/>
<gene>
    <name evidence="2" type="ORF">B0H17DRAFT_911043</name>
</gene>
<feature type="non-terminal residue" evidence="2">
    <location>
        <position position="1"/>
    </location>
</feature>
<dbReference type="Pfam" id="PF20231">
    <property type="entry name" value="DUF6589"/>
    <property type="match status" value="2"/>
</dbReference>
<reference evidence="2" key="1">
    <citation type="submission" date="2023-03" db="EMBL/GenBank/DDBJ databases">
        <title>Massive genome expansion in bonnet fungi (Mycena s.s.) driven by repeated elements and novel gene families across ecological guilds.</title>
        <authorList>
            <consortium name="Lawrence Berkeley National Laboratory"/>
            <person name="Harder C.B."/>
            <person name="Miyauchi S."/>
            <person name="Viragh M."/>
            <person name="Kuo A."/>
            <person name="Thoen E."/>
            <person name="Andreopoulos B."/>
            <person name="Lu D."/>
            <person name="Skrede I."/>
            <person name="Drula E."/>
            <person name="Henrissat B."/>
            <person name="Morin E."/>
            <person name="Kohler A."/>
            <person name="Barry K."/>
            <person name="LaButti K."/>
            <person name="Morin E."/>
            <person name="Salamov A."/>
            <person name="Lipzen A."/>
            <person name="Mereny Z."/>
            <person name="Hegedus B."/>
            <person name="Baldrian P."/>
            <person name="Stursova M."/>
            <person name="Weitz H."/>
            <person name="Taylor A."/>
            <person name="Grigoriev I.V."/>
            <person name="Nagy L.G."/>
            <person name="Martin F."/>
            <person name="Kauserud H."/>
        </authorList>
    </citation>
    <scope>NUCLEOTIDE SEQUENCE</scope>
    <source>
        <strain evidence="2">CBHHK067</strain>
    </source>
</reference>
<feature type="domain" description="DUF6589" evidence="1">
    <location>
        <begin position="214"/>
        <end position="313"/>
    </location>
</feature>
<feature type="non-terminal residue" evidence="2">
    <location>
        <position position="426"/>
    </location>
</feature>
<dbReference type="EMBL" id="JARKIE010000469">
    <property type="protein sequence ID" value="KAJ7635638.1"/>
    <property type="molecule type" value="Genomic_DNA"/>
</dbReference>
<name>A0AAD7C0E6_MYCRO</name>
<evidence type="ECO:0000313" key="2">
    <source>
        <dbReference type="EMBL" id="KAJ7635638.1"/>
    </source>
</evidence>
<evidence type="ECO:0000313" key="3">
    <source>
        <dbReference type="Proteomes" id="UP001221757"/>
    </source>
</evidence>
<feature type="domain" description="DUF6589" evidence="1">
    <location>
        <begin position="319"/>
        <end position="421"/>
    </location>
</feature>
<keyword evidence="3" id="KW-1185">Reference proteome</keyword>
<organism evidence="2 3">
    <name type="scientific">Mycena rosella</name>
    <name type="common">Pink bonnet</name>
    <name type="synonym">Agaricus rosellus</name>
    <dbReference type="NCBI Taxonomy" id="1033263"/>
    <lineage>
        <taxon>Eukaryota</taxon>
        <taxon>Fungi</taxon>
        <taxon>Dikarya</taxon>
        <taxon>Basidiomycota</taxon>
        <taxon>Agaricomycotina</taxon>
        <taxon>Agaricomycetes</taxon>
        <taxon>Agaricomycetidae</taxon>
        <taxon>Agaricales</taxon>
        <taxon>Marasmiineae</taxon>
        <taxon>Mycenaceae</taxon>
        <taxon>Mycena</taxon>
    </lineage>
</organism>
<sequence>PHALDLICDRISSQADRMVKALSTHKSVSELTPKYLRSWSLKDSVAGAADRHAPDLVRVLKCALTTKKAIQKNKKKSNETACYTIVGQIITRRSQYAPDFAGPISMMWWANGCSREAIEILCNIGLSKSFDTTKTLIASTANYCISDARELAHGPDGYLFNYDNVNLSTSIFVEQRDSAPAKMQSGTYPIIYRLRNPNPAALNLSILLARAQNATDLDFNTDLCPSFEQSRAAHHQFCSYVIRVLCRYEKTFSPRQDEPALQSPPRRRLPDDYKTQQFPLRLCTIDESSTKGNLAVHVETHVNQLGLSYEQLTKAIFQLGIGLFHLCLNLVWAVLNAHRGHLNYHGTLAHLFVVIDKTRLGGHHPDYHSLLSALMQILDGLLLDAWRIECGHRSLAEYAASKPSATDLRAKAASILYNHGTPTRTP</sequence>
<dbReference type="Proteomes" id="UP001221757">
    <property type="component" value="Unassembled WGS sequence"/>
</dbReference>
<protein>
    <recommendedName>
        <fullName evidence="1">DUF6589 domain-containing protein</fullName>
    </recommendedName>
</protein>
<dbReference type="InterPro" id="IPR046496">
    <property type="entry name" value="DUF6589"/>
</dbReference>
<dbReference type="AlphaFoldDB" id="A0AAD7C0E6"/>
<comment type="caution">
    <text evidence="2">The sequence shown here is derived from an EMBL/GenBank/DDBJ whole genome shotgun (WGS) entry which is preliminary data.</text>
</comment>
<evidence type="ECO:0000259" key="1">
    <source>
        <dbReference type="Pfam" id="PF20231"/>
    </source>
</evidence>
<accession>A0AAD7C0E6</accession>